<proteinExistence type="inferred from homology"/>
<dbReference type="AlphaFoldDB" id="A0A844H303"/>
<organism evidence="5 6">
    <name type="scientific">Paracoccus limosus</name>
    <dbReference type="NCBI Taxonomy" id="913252"/>
    <lineage>
        <taxon>Bacteria</taxon>
        <taxon>Pseudomonadati</taxon>
        <taxon>Pseudomonadota</taxon>
        <taxon>Alphaproteobacteria</taxon>
        <taxon>Rhodobacterales</taxon>
        <taxon>Paracoccaceae</taxon>
        <taxon>Paracoccus</taxon>
    </lineage>
</organism>
<dbReference type="OrthoDB" id="9803968at2"/>
<dbReference type="Proteomes" id="UP000442533">
    <property type="component" value="Unassembled WGS sequence"/>
</dbReference>
<dbReference type="Gene3D" id="3.40.50.12780">
    <property type="entry name" value="N-terminal domain of ligase-like"/>
    <property type="match status" value="1"/>
</dbReference>
<dbReference type="SUPFAM" id="SSF56801">
    <property type="entry name" value="Acetyl-CoA synthetase-like"/>
    <property type="match status" value="1"/>
</dbReference>
<dbReference type="InterPro" id="IPR042099">
    <property type="entry name" value="ANL_N_sf"/>
</dbReference>
<feature type="domain" description="AMP-dependent synthetase/ligase" evidence="3">
    <location>
        <begin position="73"/>
        <end position="258"/>
    </location>
</feature>
<dbReference type="GO" id="GO:0031956">
    <property type="term" value="F:medium-chain fatty acid-CoA ligase activity"/>
    <property type="evidence" value="ECO:0007669"/>
    <property type="project" value="TreeGrafter"/>
</dbReference>
<protein>
    <submittedName>
        <fullName evidence="5">AMP-binding protein</fullName>
    </submittedName>
</protein>
<dbReference type="Pfam" id="PF13193">
    <property type="entry name" value="AMP-binding_C"/>
    <property type="match status" value="1"/>
</dbReference>
<evidence type="ECO:0000313" key="5">
    <source>
        <dbReference type="EMBL" id="MTH35246.1"/>
    </source>
</evidence>
<evidence type="ECO:0000256" key="2">
    <source>
        <dbReference type="ARBA" id="ARBA00022598"/>
    </source>
</evidence>
<dbReference type="PANTHER" id="PTHR43201">
    <property type="entry name" value="ACYL-COA SYNTHETASE"/>
    <property type="match status" value="1"/>
</dbReference>
<keyword evidence="2" id="KW-0436">Ligase</keyword>
<evidence type="ECO:0000259" key="3">
    <source>
        <dbReference type="Pfam" id="PF00501"/>
    </source>
</evidence>
<sequence>MASRRCDGWPAAVTPTGDWFALNGRAEAIGCGARGQNRDAVRALLDCLARRLPIHASLDGVRAAEGAGPWLYCQSSGSGGRVKTIRRSQSSWIASFLVNRDTYGLGAADRYAVLGQLGHSLALYASVEALHLGAGLEVLASDGPRRQLDALARGVSVIYATPTQLQRLLGAAGAPLPGVAHVFCGGGRLDPASRAALGELFPAAMIREFYGASETSFIAIADGATPPGSVGRAYPGVELDLTDCAEIRVRSPYLAAGYAEPDLKLALQDGWLATGDVGALDAAGHLFLRGRLGRMVTVADRNLFLEDVEAAMRAAGAGLCAALALPDPLRGHSLLAVVEGAPDDALAARLRRHCRATLGDHAAPRRVVFLERLPLLASDKPDLAGLAARFAAP</sequence>
<reference evidence="5 6" key="1">
    <citation type="submission" date="2019-11" db="EMBL/GenBank/DDBJ databases">
        <authorList>
            <person name="Dong K."/>
        </authorList>
    </citation>
    <scope>NUCLEOTIDE SEQUENCE [LARGE SCALE GENOMIC DNA]</scope>
    <source>
        <strain evidence="5 6">JCM 17370</strain>
    </source>
</reference>
<comment type="similarity">
    <text evidence="1">Belongs to the ATP-dependent AMP-binding enzyme family.</text>
</comment>
<evidence type="ECO:0000256" key="1">
    <source>
        <dbReference type="ARBA" id="ARBA00006432"/>
    </source>
</evidence>
<evidence type="ECO:0000313" key="6">
    <source>
        <dbReference type="Proteomes" id="UP000442533"/>
    </source>
</evidence>
<dbReference type="EMBL" id="WMIF01000015">
    <property type="protein sequence ID" value="MTH35246.1"/>
    <property type="molecule type" value="Genomic_DNA"/>
</dbReference>
<keyword evidence="6" id="KW-1185">Reference proteome</keyword>
<dbReference type="InterPro" id="IPR025110">
    <property type="entry name" value="AMP-bd_C"/>
</dbReference>
<accession>A0A844H303</accession>
<comment type="caution">
    <text evidence="5">The sequence shown here is derived from an EMBL/GenBank/DDBJ whole genome shotgun (WGS) entry which is preliminary data.</text>
</comment>
<dbReference type="Gene3D" id="3.30.300.30">
    <property type="match status" value="1"/>
</dbReference>
<dbReference type="PANTHER" id="PTHR43201:SF5">
    <property type="entry name" value="MEDIUM-CHAIN ACYL-COA LIGASE ACSF2, MITOCHONDRIAL"/>
    <property type="match status" value="1"/>
</dbReference>
<dbReference type="InterPro" id="IPR000873">
    <property type="entry name" value="AMP-dep_synth/lig_dom"/>
</dbReference>
<feature type="domain" description="AMP-binding enzyme C-terminal" evidence="4">
    <location>
        <begin position="320"/>
        <end position="380"/>
    </location>
</feature>
<name>A0A844H303_9RHOB</name>
<gene>
    <name evidence="5" type="ORF">GL279_11605</name>
</gene>
<dbReference type="Pfam" id="PF00501">
    <property type="entry name" value="AMP-binding"/>
    <property type="match status" value="1"/>
</dbReference>
<evidence type="ECO:0000259" key="4">
    <source>
        <dbReference type="Pfam" id="PF13193"/>
    </source>
</evidence>
<dbReference type="InterPro" id="IPR045851">
    <property type="entry name" value="AMP-bd_C_sf"/>
</dbReference>
<dbReference type="GO" id="GO:0006631">
    <property type="term" value="P:fatty acid metabolic process"/>
    <property type="evidence" value="ECO:0007669"/>
    <property type="project" value="TreeGrafter"/>
</dbReference>